<feature type="region of interest" description="Disordered" evidence="12">
    <location>
        <begin position="78"/>
        <end position="99"/>
    </location>
</feature>
<dbReference type="PANTHER" id="PTHR10134">
    <property type="entry name" value="CYTOCHROME B-C1 COMPLEX SUBUNIT RIESKE, MITOCHONDRIAL"/>
    <property type="match status" value="1"/>
</dbReference>
<dbReference type="InterPro" id="IPR006317">
    <property type="entry name" value="Ubiquinol_cyt_c_Rdtase_Fe-S-su"/>
</dbReference>
<sequence length="189" mass="21310">MSQRRRFLKYSVISLFGFGVLSSFVPFVKSWNIRKGRIREFDVEVDLSRLKEGELIRTEWMGKPIHIHRRTAEDLKLLDKPSPDLRDPDSEESTQPMSAKNRYRSINPNIFVSVPLCTHLGCEAAPRFDAGAVDLGGDEWPGGYFCPCHGSKFDAAGRVFRGLPAPVNMEVPPHDYRDGKLIIGLGHEA</sequence>
<keyword evidence="10" id="KW-0249">Electron transport</keyword>
<dbReference type="CDD" id="cd03470">
    <property type="entry name" value="Rieske_cytochrome_bc1"/>
    <property type="match status" value="1"/>
</dbReference>
<accession>A0ABV4NTZ0</accession>
<evidence type="ECO:0000256" key="4">
    <source>
        <dbReference type="ARBA" id="ARBA00022723"/>
    </source>
</evidence>
<evidence type="ECO:0000256" key="2">
    <source>
        <dbReference type="ARBA" id="ARBA00022692"/>
    </source>
</evidence>
<dbReference type="Gene3D" id="2.102.10.10">
    <property type="entry name" value="Rieske [2Fe-2S] iron-sulphur domain"/>
    <property type="match status" value="1"/>
</dbReference>
<evidence type="ECO:0000256" key="3">
    <source>
        <dbReference type="ARBA" id="ARBA00022714"/>
    </source>
</evidence>
<evidence type="ECO:0000256" key="5">
    <source>
        <dbReference type="ARBA" id="ARBA00022989"/>
    </source>
</evidence>
<dbReference type="EMBL" id="JBGMEL010000037">
    <property type="protein sequence ID" value="MFA0792659.1"/>
    <property type="molecule type" value="Genomic_DNA"/>
</dbReference>
<evidence type="ECO:0000256" key="11">
    <source>
        <dbReference type="RuleBase" id="RU004497"/>
    </source>
</evidence>
<evidence type="ECO:0000256" key="1">
    <source>
        <dbReference type="ARBA" id="ARBA00004167"/>
    </source>
</evidence>
<comment type="subunit">
    <text evidence="11">The main subunits of complex b-c1 are: cytochrome b, cytochrome c1 and the Rieske protein.</text>
</comment>
<keyword evidence="8 10" id="KW-0472">Membrane</keyword>
<evidence type="ECO:0000256" key="9">
    <source>
        <dbReference type="ARBA" id="ARBA00023157"/>
    </source>
</evidence>
<dbReference type="Proteomes" id="UP001569414">
    <property type="component" value="Unassembled WGS sequence"/>
</dbReference>
<reference evidence="14 15" key="1">
    <citation type="submission" date="2024-08" db="EMBL/GenBank/DDBJ databases">
        <authorList>
            <person name="Ishaq N."/>
        </authorList>
    </citation>
    <scope>NUCLEOTIDE SEQUENCE [LARGE SCALE GENOMIC DNA]</scope>
    <source>
        <strain evidence="14 15">JCM 30400</strain>
    </source>
</reference>
<keyword evidence="7" id="KW-0411">Iron-sulfur</keyword>
<keyword evidence="6" id="KW-0408">Iron</keyword>
<keyword evidence="2 10" id="KW-0812">Transmembrane</keyword>
<keyword evidence="9" id="KW-1015">Disulfide bond</keyword>
<keyword evidence="4" id="KW-0479">Metal-binding</keyword>
<evidence type="ECO:0000256" key="12">
    <source>
        <dbReference type="SAM" id="MobiDB-lite"/>
    </source>
</evidence>
<dbReference type="SUPFAM" id="SSF50022">
    <property type="entry name" value="ISP domain"/>
    <property type="match status" value="1"/>
</dbReference>
<dbReference type="RefSeq" id="WP_371845034.1">
    <property type="nucleotide sequence ID" value="NZ_JBGMEL010000037.1"/>
</dbReference>
<dbReference type="InterPro" id="IPR014349">
    <property type="entry name" value="Rieske_Fe-S_prot"/>
</dbReference>
<gene>
    <name evidence="14" type="primary">petA</name>
    <name evidence="14" type="ORF">ACCI51_19160</name>
</gene>
<keyword evidence="5 10" id="KW-1133">Transmembrane helix</keyword>
<evidence type="ECO:0000256" key="10">
    <source>
        <dbReference type="RuleBase" id="RU004494"/>
    </source>
</evidence>
<evidence type="ECO:0000313" key="15">
    <source>
        <dbReference type="Proteomes" id="UP001569414"/>
    </source>
</evidence>
<evidence type="ECO:0000313" key="14">
    <source>
        <dbReference type="EMBL" id="MFA0792659.1"/>
    </source>
</evidence>
<comment type="catalytic activity">
    <reaction evidence="10">
        <text>a quinol + 2 Fe(III)-[cytochrome c](out) = a quinone + 2 Fe(II)-[cytochrome c](out) + 2 H(+)(out)</text>
        <dbReference type="Rhea" id="RHEA:11484"/>
        <dbReference type="Rhea" id="RHEA-COMP:10350"/>
        <dbReference type="Rhea" id="RHEA-COMP:14399"/>
        <dbReference type="ChEBI" id="CHEBI:15378"/>
        <dbReference type="ChEBI" id="CHEBI:24646"/>
        <dbReference type="ChEBI" id="CHEBI:29033"/>
        <dbReference type="ChEBI" id="CHEBI:29034"/>
        <dbReference type="ChEBI" id="CHEBI:132124"/>
        <dbReference type="EC" id="7.1.1.8"/>
    </reaction>
</comment>
<keyword evidence="10" id="KW-0813">Transport</keyword>
<proteinExistence type="predicted"/>
<organism evidence="14 15">
    <name type="scientific">Microbulbifer echini</name>
    <dbReference type="NCBI Taxonomy" id="1529067"/>
    <lineage>
        <taxon>Bacteria</taxon>
        <taxon>Pseudomonadati</taxon>
        <taxon>Pseudomonadota</taxon>
        <taxon>Gammaproteobacteria</taxon>
        <taxon>Cellvibrionales</taxon>
        <taxon>Microbulbiferaceae</taxon>
        <taxon>Microbulbifer</taxon>
    </lineage>
</organism>
<dbReference type="InterPro" id="IPR017941">
    <property type="entry name" value="Rieske_2Fe-2S"/>
</dbReference>
<dbReference type="PROSITE" id="PS51296">
    <property type="entry name" value="RIESKE"/>
    <property type="match status" value="1"/>
</dbReference>
<evidence type="ECO:0000256" key="8">
    <source>
        <dbReference type="ARBA" id="ARBA00023136"/>
    </source>
</evidence>
<feature type="transmembrane region" description="Helical" evidence="10">
    <location>
        <begin position="7"/>
        <end position="28"/>
    </location>
</feature>
<feature type="compositionally biased region" description="Basic and acidic residues" evidence="12">
    <location>
        <begin position="78"/>
        <end position="88"/>
    </location>
</feature>
<dbReference type="NCBIfam" id="TIGR01416">
    <property type="entry name" value="Rieske_proteo"/>
    <property type="match status" value="1"/>
</dbReference>
<comment type="caution">
    <text evidence="14">The sequence shown here is derived from an EMBL/GenBank/DDBJ whole genome shotgun (WGS) entry which is preliminary data.</text>
</comment>
<dbReference type="Pfam" id="PF00355">
    <property type="entry name" value="Rieske"/>
    <property type="match status" value="1"/>
</dbReference>
<dbReference type="InterPro" id="IPR036922">
    <property type="entry name" value="Rieske_2Fe-2S_sf"/>
</dbReference>
<protein>
    <recommendedName>
        <fullName evidence="10">Ubiquinol-cytochrome c reductase iron-sulfur subunit</fullName>
        <ecNumber evidence="10">7.1.1.8</ecNumber>
    </recommendedName>
</protein>
<dbReference type="EC" id="7.1.1.8" evidence="10"/>
<name>A0ABV4NTZ0_9GAMM</name>
<comment type="cofactor">
    <cofactor evidence="10">
        <name>[2Fe-2S] cluster</name>
        <dbReference type="ChEBI" id="CHEBI:190135"/>
    </cofactor>
    <text evidence="10">Binds 1 [2Fe-2S] cluster per subunit.</text>
</comment>
<evidence type="ECO:0000256" key="7">
    <source>
        <dbReference type="ARBA" id="ARBA00023014"/>
    </source>
</evidence>
<dbReference type="InterPro" id="IPR005805">
    <property type="entry name" value="Rieske_Fe-S_prot_C"/>
</dbReference>
<comment type="miscellaneous">
    <text evidence="10">The Rieske protein is a high potential 2Fe-2S protein.</text>
</comment>
<dbReference type="PRINTS" id="PR00162">
    <property type="entry name" value="RIESKE"/>
</dbReference>
<feature type="domain" description="Rieske" evidence="13">
    <location>
        <begin position="77"/>
        <end position="183"/>
    </location>
</feature>
<keyword evidence="15" id="KW-1185">Reference proteome</keyword>
<evidence type="ECO:0000256" key="6">
    <source>
        <dbReference type="ARBA" id="ARBA00023004"/>
    </source>
</evidence>
<comment type="subcellular location">
    <subcellularLocation>
        <location evidence="1">Membrane</location>
        <topology evidence="1">Single-pass membrane protein</topology>
    </subcellularLocation>
</comment>
<keyword evidence="3" id="KW-0001">2Fe-2S</keyword>
<evidence type="ECO:0000259" key="13">
    <source>
        <dbReference type="PROSITE" id="PS51296"/>
    </source>
</evidence>